<evidence type="ECO:0000256" key="6">
    <source>
        <dbReference type="ARBA" id="ARBA00023136"/>
    </source>
</evidence>
<feature type="transmembrane region" description="Helical" evidence="7">
    <location>
        <begin position="214"/>
        <end position="236"/>
    </location>
</feature>
<feature type="domain" description="ABC transmembrane type-1" evidence="8">
    <location>
        <begin position="100"/>
        <end position="292"/>
    </location>
</feature>
<keyword evidence="5 7" id="KW-1133">Transmembrane helix</keyword>
<evidence type="ECO:0000256" key="3">
    <source>
        <dbReference type="ARBA" id="ARBA00022475"/>
    </source>
</evidence>
<keyword evidence="3" id="KW-1003">Cell membrane</keyword>
<evidence type="ECO:0000256" key="2">
    <source>
        <dbReference type="ARBA" id="ARBA00022448"/>
    </source>
</evidence>
<sequence length="306" mass="33731">MEKKNEQENVNQSELNSEASESPSGLRILWREIGRDKVALVSLILLVAVVVFVYGTSIILNKEEIVKVDLFAIHEPPSEEFILGTDYGGRDIFGQLIIGTRNSLSVAILVTLITGIVGVIYGLVSGYFGGHVDNIMMRILDFFLILPFIMVVIVFVAIVPKYGVVSFSLIMAAFLWMGIARLIRSKALQERELDYAQASKTLGSSNLKIMFTQVLPNLSSLIIVTMTLNLAANIGLESGLSFLGFGFPESTPSLGTLVSYATNPQTLEQRWWIWVPASVMIFVLMLAVNNVGQALKRATDARQRRG</sequence>
<keyword evidence="4 7" id="KW-0812">Transmembrane</keyword>
<evidence type="ECO:0000256" key="4">
    <source>
        <dbReference type="ARBA" id="ARBA00022692"/>
    </source>
</evidence>
<dbReference type="SUPFAM" id="SSF161098">
    <property type="entry name" value="MetI-like"/>
    <property type="match status" value="1"/>
</dbReference>
<feature type="transmembrane region" description="Helical" evidence="7">
    <location>
        <begin position="106"/>
        <end position="128"/>
    </location>
</feature>
<dbReference type="InterPro" id="IPR050366">
    <property type="entry name" value="BP-dependent_transpt_permease"/>
</dbReference>
<gene>
    <name evidence="9" type="ORF">ACFSUO_15925</name>
</gene>
<dbReference type="CDD" id="cd06261">
    <property type="entry name" value="TM_PBP2"/>
    <property type="match status" value="1"/>
</dbReference>
<comment type="caution">
    <text evidence="9">The sequence shown here is derived from an EMBL/GenBank/DDBJ whole genome shotgun (WGS) entry which is preliminary data.</text>
</comment>
<feature type="transmembrane region" description="Helical" evidence="7">
    <location>
        <begin position="271"/>
        <end position="295"/>
    </location>
</feature>
<dbReference type="RefSeq" id="WP_382395963.1">
    <property type="nucleotide sequence ID" value="NZ_JBHUNA010000042.1"/>
</dbReference>
<comment type="similarity">
    <text evidence="7">Belongs to the binding-protein-dependent transport system permease family.</text>
</comment>
<protein>
    <submittedName>
        <fullName evidence="9">ABC transporter permease</fullName>
    </submittedName>
</protein>
<dbReference type="InterPro" id="IPR000515">
    <property type="entry name" value="MetI-like"/>
</dbReference>
<reference evidence="10" key="1">
    <citation type="journal article" date="2019" name="Int. J. Syst. Evol. Microbiol.">
        <title>The Global Catalogue of Microorganisms (GCM) 10K type strain sequencing project: providing services to taxonomists for standard genome sequencing and annotation.</title>
        <authorList>
            <consortium name="The Broad Institute Genomics Platform"/>
            <consortium name="The Broad Institute Genome Sequencing Center for Infectious Disease"/>
            <person name="Wu L."/>
            <person name="Ma J."/>
        </authorList>
    </citation>
    <scope>NUCLEOTIDE SEQUENCE [LARGE SCALE GENOMIC DNA]</scope>
    <source>
        <strain evidence="10">TISTR 1535</strain>
    </source>
</reference>
<keyword evidence="10" id="KW-1185">Reference proteome</keyword>
<evidence type="ECO:0000256" key="5">
    <source>
        <dbReference type="ARBA" id="ARBA00022989"/>
    </source>
</evidence>
<proteinExistence type="inferred from homology"/>
<comment type="subcellular location">
    <subcellularLocation>
        <location evidence="1 7">Cell membrane</location>
        <topology evidence="1 7">Multi-pass membrane protein</topology>
    </subcellularLocation>
</comment>
<evidence type="ECO:0000256" key="1">
    <source>
        <dbReference type="ARBA" id="ARBA00004651"/>
    </source>
</evidence>
<feature type="transmembrane region" description="Helical" evidence="7">
    <location>
        <begin position="38"/>
        <end position="60"/>
    </location>
</feature>
<dbReference type="PANTHER" id="PTHR43386">
    <property type="entry name" value="OLIGOPEPTIDE TRANSPORT SYSTEM PERMEASE PROTEIN APPC"/>
    <property type="match status" value="1"/>
</dbReference>
<evidence type="ECO:0000313" key="10">
    <source>
        <dbReference type="Proteomes" id="UP001597502"/>
    </source>
</evidence>
<keyword evidence="2 7" id="KW-0813">Transport</keyword>
<dbReference type="PROSITE" id="PS50928">
    <property type="entry name" value="ABC_TM1"/>
    <property type="match status" value="1"/>
</dbReference>
<evidence type="ECO:0000256" key="7">
    <source>
        <dbReference type="RuleBase" id="RU363032"/>
    </source>
</evidence>
<dbReference type="Proteomes" id="UP001597502">
    <property type="component" value="Unassembled WGS sequence"/>
</dbReference>
<dbReference type="PANTHER" id="PTHR43386:SF1">
    <property type="entry name" value="D,D-DIPEPTIDE TRANSPORT SYSTEM PERMEASE PROTEIN DDPC-RELATED"/>
    <property type="match status" value="1"/>
</dbReference>
<accession>A0ABW5VC89</accession>
<evidence type="ECO:0000259" key="8">
    <source>
        <dbReference type="PROSITE" id="PS50928"/>
    </source>
</evidence>
<evidence type="ECO:0000313" key="9">
    <source>
        <dbReference type="EMBL" id="MFD2762444.1"/>
    </source>
</evidence>
<feature type="transmembrane region" description="Helical" evidence="7">
    <location>
        <begin position="164"/>
        <end position="183"/>
    </location>
</feature>
<dbReference type="InterPro" id="IPR035906">
    <property type="entry name" value="MetI-like_sf"/>
</dbReference>
<feature type="transmembrane region" description="Helical" evidence="7">
    <location>
        <begin position="140"/>
        <end position="158"/>
    </location>
</feature>
<keyword evidence="6 7" id="KW-0472">Membrane</keyword>
<dbReference type="Pfam" id="PF00528">
    <property type="entry name" value="BPD_transp_1"/>
    <property type="match status" value="1"/>
</dbReference>
<dbReference type="EMBL" id="JBHUNA010000042">
    <property type="protein sequence ID" value="MFD2762444.1"/>
    <property type="molecule type" value="Genomic_DNA"/>
</dbReference>
<name>A0ABW5VC89_9BACI</name>
<dbReference type="Gene3D" id="1.10.3720.10">
    <property type="entry name" value="MetI-like"/>
    <property type="match status" value="1"/>
</dbReference>
<organism evidence="9 10">
    <name type="scientific">Lentibacillus juripiscarius</name>
    <dbReference type="NCBI Taxonomy" id="257446"/>
    <lineage>
        <taxon>Bacteria</taxon>
        <taxon>Bacillati</taxon>
        <taxon>Bacillota</taxon>
        <taxon>Bacilli</taxon>
        <taxon>Bacillales</taxon>
        <taxon>Bacillaceae</taxon>
        <taxon>Lentibacillus</taxon>
    </lineage>
</organism>